<dbReference type="Proteomes" id="UP000189735">
    <property type="component" value="Unassembled WGS sequence"/>
</dbReference>
<reference evidence="4" key="1">
    <citation type="submission" date="2017-02" db="EMBL/GenBank/DDBJ databases">
        <authorList>
            <person name="Varghese N."/>
            <person name="Submissions S."/>
        </authorList>
    </citation>
    <scope>NUCLEOTIDE SEQUENCE [LARGE SCALE GENOMIC DNA]</scope>
    <source>
        <strain evidence="4">VKM Ac-2052</strain>
    </source>
</reference>
<dbReference type="InterPro" id="IPR002881">
    <property type="entry name" value="DUF58"/>
</dbReference>
<evidence type="ECO:0000259" key="2">
    <source>
        <dbReference type="Pfam" id="PF01882"/>
    </source>
</evidence>
<dbReference type="PANTHER" id="PTHR33608">
    <property type="entry name" value="BLL2464 PROTEIN"/>
    <property type="match status" value="1"/>
</dbReference>
<accession>A0A1T4XW75</accession>
<dbReference type="RefSeq" id="WP_078714142.1">
    <property type="nucleotide sequence ID" value="NZ_FUYG01000004.1"/>
</dbReference>
<evidence type="ECO:0000256" key="1">
    <source>
        <dbReference type="SAM" id="Phobius"/>
    </source>
</evidence>
<keyword evidence="1" id="KW-0812">Transmembrane</keyword>
<dbReference type="EMBL" id="FUYG01000004">
    <property type="protein sequence ID" value="SKA93819.1"/>
    <property type="molecule type" value="Genomic_DNA"/>
</dbReference>
<organism evidence="3 4">
    <name type="scientific">Agreia bicolorata</name>
    <dbReference type="NCBI Taxonomy" id="110935"/>
    <lineage>
        <taxon>Bacteria</taxon>
        <taxon>Bacillati</taxon>
        <taxon>Actinomycetota</taxon>
        <taxon>Actinomycetes</taxon>
        <taxon>Micrococcales</taxon>
        <taxon>Microbacteriaceae</taxon>
        <taxon>Agreia</taxon>
    </lineage>
</organism>
<gene>
    <name evidence="3" type="ORF">SAMN06295879_1820</name>
</gene>
<keyword evidence="1" id="KW-0472">Membrane</keyword>
<dbReference type="Pfam" id="PF01882">
    <property type="entry name" value="DUF58"/>
    <property type="match status" value="1"/>
</dbReference>
<keyword evidence="1" id="KW-1133">Transmembrane helix</keyword>
<proteinExistence type="predicted"/>
<dbReference type="AlphaFoldDB" id="A0A1T4XW75"/>
<sequence length="443" mass="48631">MAVSGRFVLLVALGVVPVVLLGEAYRQAELTLVLWLLLSVLIGIVDLILAASPRRLVIERVLPNRVRLGETVSSELFITNENRRALRGLVRDAWQPSAGAAATRQSVTVPSYERRMLRTTLTPFRRGDRRTAGITVRSFGPLGLWARQATLASPGRIRVLPPFNSRKHLPSRLARLRELDGATSVQIRGQGTEFDSLREYVRGDDVRSIDWRATARQGDARAGHEQKLMIRTWRPERDRRIVIVIDTGRTQAARIDDEPRIDTSIEASLLLAALATRAGDRIDLIAWDRRIRGRVTGASGGELLNRMVDTMATVDPELLETDWSSVAAQVRAVTNQRALVVLLTTIDTPASASGLLSVLPQLAQRHTVLVAAVSDPEILRAVSERGDRDETYRAASAERSLLDMARVTAAITRLGGDVVTGSPSALPPMLADRYLALKAAGRL</sequence>
<dbReference type="PANTHER" id="PTHR33608:SF3">
    <property type="entry name" value="SLR2013 PROTEIN"/>
    <property type="match status" value="1"/>
</dbReference>
<evidence type="ECO:0000313" key="4">
    <source>
        <dbReference type="Proteomes" id="UP000189735"/>
    </source>
</evidence>
<protein>
    <submittedName>
        <fullName evidence="3">Uncharacterized conserved protein, DUF58 family, contains vWF domain</fullName>
    </submittedName>
</protein>
<feature type="transmembrane region" description="Helical" evidence="1">
    <location>
        <begin position="32"/>
        <end position="51"/>
    </location>
</feature>
<feature type="domain" description="DUF58" evidence="2">
    <location>
        <begin position="197"/>
        <end position="376"/>
    </location>
</feature>
<evidence type="ECO:0000313" key="3">
    <source>
        <dbReference type="EMBL" id="SKA93819.1"/>
    </source>
</evidence>
<name>A0A1T4XW75_9MICO</name>